<evidence type="ECO:0008006" key="3">
    <source>
        <dbReference type="Google" id="ProtNLM"/>
    </source>
</evidence>
<accession>A0A6A5ZY58</accession>
<dbReference type="InterPro" id="IPR027417">
    <property type="entry name" value="P-loop_NTPase"/>
</dbReference>
<evidence type="ECO:0000313" key="2">
    <source>
        <dbReference type="Proteomes" id="UP000799771"/>
    </source>
</evidence>
<dbReference type="SUPFAM" id="SSF52540">
    <property type="entry name" value="P-loop containing nucleoside triphosphate hydrolases"/>
    <property type="match status" value="1"/>
</dbReference>
<proteinExistence type="predicted"/>
<dbReference type="EMBL" id="ML977521">
    <property type="protein sequence ID" value="KAF2123834.1"/>
    <property type="molecule type" value="Genomic_DNA"/>
</dbReference>
<dbReference type="RefSeq" id="XP_033518228.1">
    <property type="nucleotide sequence ID" value="XM_033665329.1"/>
</dbReference>
<reference evidence="1" key="1">
    <citation type="journal article" date="2020" name="Stud. Mycol.">
        <title>101 Dothideomycetes genomes: a test case for predicting lifestyles and emergence of pathogens.</title>
        <authorList>
            <person name="Haridas S."/>
            <person name="Albert R."/>
            <person name="Binder M."/>
            <person name="Bloem J."/>
            <person name="Labutti K."/>
            <person name="Salamov A."/>
            <person name="Andreopoulos B."/>
            <person name="Baker S."/>
            <person name="Barry K."/>
            <person name="Bills G."/>
            <person name="Bluhm B."/>
            <person name="Cannon C."/>
            <person name="Castanera R."/>
            <person name="Culley D."/>
            <person name="Daum C."/>
            <person name="Ezra D."/>
            <person name="Gonzalez J."/>
            <person name="Henrissat B."/>
            <person name="Kuo A."/>
            <person name="Liang C."/>
            <person name="Lipzen A."/>
            <person name="Lutzoni F."/>
            <person name="Magnuson J."/>
            <person name="Mondo S."/>
            <person name="Nolan M."/>
            <person name="Ohm R."/>
            <person name="Pangilinan J."/>
            <person name="Park H.-J."/>
            <person name="Ramirez L."/>
            <person name="Alfaro M."/>
            <person name="Sun H."/>
            <person name="Tritt A."/>
            <person name="Yoshinaga Y."/>
            <person name="Zwiers L.-H."/>
            <person name="Turgeon B."/>
            <person name="Goodwin S."/>
            <person name="Spatafora J."/>
            <person name="Crous P."/>
            <person name="Grigoriev I."/>
        </authorList>
    </citation>
    <scope>NUCLEOTIDE SEQUENCE</scope>
    <source>
        <strain evidence="1">CBS 119687</strain>
    </source>
</reference>
<gene>
    <name evidence="1" type="ORF">P153DRAFT_327489</name>
</gene>
<evidence type="ECO:0000313" key="1">
    <source>
        <dbReference type="EMBL" id="KAF2123834.1"/>
    </source>
</evidence>
<dbReference type="AlphaFoldDB" id="A0A6A5ZY58"/>
<name>A0A6A5ZY58_9PLEO</name>
<keyword evidence="2" id="KW-1185">Reference proteome</keyword>
<protein>
    <recommendedName>
        <fullName evidence="3">P-loop containing nucleoside triphosphate hydrolase protein</fullName>
    </recommendedName>
</protein>
<organism evidence="1 2">
    <name type="scientific">Dothidotthia symphoricarpi CBS 119687</name>
    <dbReference type="NCBI Taxonomy" id="1392245"/>
    <lineage>
        <taxon>Eukaryota</taxon>
        <taxon>Fungi</taxon>
        <taxon>Dikarya</taxon>
        <taxon>Ascomycota</taxon>
        <taxon>Pezizomycotina</taxon>
        <taxon>Dothideomycetes</taxon>
        <taxon>Pleosporomycetidae</taxon>
        <taxon>Pleosporales</taxon>
        <taxon>Dothidotthiaceae</taxon>
        <taxon>Dothidotthia</taxon>
    </lineage>
</organism>
<dbReference type="GeneID" id="54405761"/>
<dbReference type="OrthoDB" id="5426988at2759"/>
<dbReference type="Gene3D" id="3.40.50.300">
    <property type="entry name" value="P-loop containing nucleotide triphosphate hydrolases"/>
    <property type="match status" value="1"/>
</dbReference>
<dbReference type="Proteomes" id="UP000799771">
    <property type="component" value="Unassembled WGS sequence"/>
</dbReference>
<sequence>MALPIPPRSKPLPIIHINGFPGTGKLTIAREVVTILQGHFAASESGEQVKLVHNHLMINPADAVLHRTQPGYQILRKALRDAVFSTLKSEPATFTTAYLFTDWQSGDDIGTEVCKDFQFTAHERGCDFIPIVITCEQTENIARLRNSDRESWHKITDAELLVQFREQLHPPPVYQFENVETRLELDVTKLSAQQAAKCIMRHVLTCLSNGVNRAVYNFKQ</sequence>